<proteinExistence type="predicted"/>
<keyword evidence="3" id="KW-1185">Reference proteome</keyword>
<evidence type="ECO:0000256" key="1">
    <source>
        <dbReference type="SAM" id="Phobius"/>
    </source>
</evidence>
<reference evidence="3" key="1">
    <citation type="journal article" date="2019" name="Int. J. Syst. Evol. Microbiol.">
        <title>The Global Catalogue of Microorganisms (GCM) 10K type strain sequencing project: providing services to taxonomists for standard genome sequencing and annotation.</title>
        <authorList>
            <consortium name="The Broad Institute Genomics Platform"/>
            <consortium name="The Broad Institute Genome Sequencing Center for Infectious Disease"/>
            <person name="Wu L."/>
            <person name="Ma J."/>
        </authorList>
    </citation>
    <scope>NUCLEOTIDE SEQUENCE [LARGE SCALE GENOMIC DNA]</scope>
    <source>
        <strain evidence="3">CCUG 54356</strain>
    </source>
</reference>
<comment type="caution">
    <text evidence="2">The sequence shown here is derived from an EMBL/GenBank/DDBJ whole genome shotgun (WGS) entry which is preliminary data.</text>
</comment>
<dbReference type="Proteomes" id="UP001597264">
    <property type="component" value="Unassembled WGS sequence"/>
</dbReference>
<name>A0ABW3UBK3_9GAMM</name>
<feature type="non-terminal residue" evidence="2">
    <location>
        <position position="1"/>
    </location>
</feature>
<feature type="transmembrane region" description="Helical" evidence="1">
    <location>
        <begin position="117"/>
        <end position="138"/>
    </location>
</feature>
<evidence type="ECO:0000313" key="3">
    <source>
        <dbReference type="Proteomes" id="UP001597264"/>
    </source>
</evidence>
<dbReference type="RefSeq" id="WP_377564382.1">
    <property type="nucleotide sequence ID" value="NZ_JBHTLR010000031.1"/>
</dbReference>
<keyword evidence="1" id="KW-0812">Transmembrane</keyword>
<evidence type="ECO:0000313" key="2">
    <source>
        <dbReference type="EMBL" id="MFD1218247.1"/>
    </source>
</evidence>
<keyword evidence="1" id="KW-0472">Membrane</keyword>
<accession>A0ABW3UBK3</accession>
<organism evidence="2 3">
    <name type="scientific">Microbulbifer celer</name>
    <dbReference type="NCBI Taxonomy" id="435905"/>
    <lineage>
        <taxon>Bacteria</taxon>
        <taxon>Pseudomonadati</taxon>
        <taxon>Pseudomonadota</taxon>
        <taxon>Gammaproteobacteria</taxon>
        <taxon>Cellvibrionales</taxon>
        <taxon>Microbulbiferaceae</taxon>
        <taxon>Microbulbifer</taxon>
    </lineage>
</organism>
<gene>
    <name evidence="2" type="ORF">ACFQ2X_16720</name>
</gene>
<protein>
    <submittedName>
        <fullName evidence="2">Uncharacterized protein</fullName>
    </submittedName>
</protein>
<sequence>NRGFFAGPSEKHITNASSMLRPFAPPRDAQRYAHFVRVAALPVSRKTCIALVAPVAGVKHLEYLGFFMEEIVGGVFRVLGRFIFEIIFTTAAEVMFQIPGQLLCKPFTKQGRELSGFWVVFVSVIFWILVIALGYFAYQVASSVPNA</sequence>
<dbReference type="EMBL" id="JBHTLR010000031">
    <property type="protein sequence ID" value="MFD1218247.1"/>
    <property type="molecule type" value="Genomic_DNA"/>
</dbReference>
<feature type="transmembrane region" description="Helical" evidence="1">
    <location>
        <begin position="78"/>
        <end position="96"/>
    </location>
</feature>
<keyword evidence="1" id="KW-1133">Transmembrane helix</keyword>